<gene>
    <name evidence="3" type="ORF">GL50803_00102961</name>
</gene>
<dbReference type="InterPro" id="IPR029058">
    <property type="entry name" value="AB_hydrolase_fold"/>
</dbReference>
<dbReference type="Gene3D" id="3.40.50.1820">
    <property type="entry name" value="alpha/beta hydrolase"/>
    <property type="match status" value="2"/>
</dbReference>
<comment type="similarity">
    <text evidence="1">Belongs to the peptidase S33 family. ABHD4/ABHD5 subfamily.</text>
</comment>
<dbReference type="OMA" id="VHSAYIL"/>
<protein>
    <submittedName>
        <fullName evidence="3">ENC6 protein</fullName>
    </submittedName>
</protein>
<feature type="compositionally biased region" description="Polar residues" evidence="2">
    <location>
        <begin position="302"/>
        <end position="315"/>
    </location>
</feature>
<dbReference type="Pfam" id="PF00561">
    <property type="entry name" value="Abhydrolase_1"/>
    <property type="match status" value="1"/>
</dbReference>
<dbReference type="Proteomes" id="UP000001548">
    <property type="component" value="Unassembled WGS sequence"/>
</dbReference>
<dbReference type="InterPro" id="IPR000073">
    <property type="entry name" value="AB_hydrolase_1"/>
</dbReference>
<accession>A8BNJ9</accession>
<evidence type="ECO:0000256" key="2">
    <source>
        <dbReference type="SAM" id="MobiDB-lite"/>
    </source>
</evidence>
<feature type="compositionally biased region" description="Polar residues" evidence="2">
    <location>
        <begin position="63"/>
        <end position="77"/>
    </location>
</feature>
<dbReference type="HOGENOM" id="CLU_411327_0_0_1"/>
<feature type="region of interest" description="Disordered" evidence="2">
    <location>
        <begin position="110"/>
        <end position="135"/>
    </location>
</feature>
<evidence type="ECO:0000256" key="1">
    <source>
        <dbReference type="ARBA" id="ARBA00038097"/>
    </source>
</evidence>
<evidence type="ECO:0000313" key="3">
    <source>
        <dbReference type="EMBL" id="KAE8302512.1"/>
    </source>
</evidence>
<dbReference type="PANTHER" id="PTHR42886:SF29">
    <property type="entry name" value="PUMMELIG, ISOFORM A"/>
    <property type="match status" value="1"/>
</dbReference>
<dbReference type="KEGG" id="gla:GL50803_00102961"/>
<dbReference type="ESTHER" id="giala-ENC6">
    <property type="family name" value="6_AlphaBeta_hydrolase"/>
</dbReference>
<feature type="region of interest" description="Disordered" evidence="2">
    <location>
        <begin position="430"/>
        <end position="455"/>
    </location>
</feature>
<dbReference type="GeneID" id="5698814"/>
<dbReference type="AlphaFoldDB" id="A8BNJ9"/>
<comment type="caution">
    <text evidence="3">The sequence shown here is derived from an EMBL/GenBank/DDBJ whole genome shotgun (WGS) entry which is preliminary data.</text>
</comment>
<dbReference type="RefSeq" id="XP_001705929.1">
    <property type="nucleotide sequence ID" value="XM_001705877.1"/>
</dbReference>
<feature type="region of interest" description="Disordered" evidence="2">
    <location>
        <begin position="282"/>
        <end position="321"/>
    </location>
</feature>
<organism evidence="3 4">
    <name type="scientific">Giardia intestinalis (strain ATCC 50803 / WB clone C6)</name>
    <name type="common">Giardia lamblia</name>
    <dbReference type="NCBI Taxonomy" id="184922"/>
    <lineage>
        <taxon>Eukaryota</taxon>
        <taxon>Metamonada</taxon>
        <taxon>Diplomonadida</taxon>
        <taxon>Hexamitidae</taxon>
        <taxon>Giardiinae</taxon>
        <taxon>Giardia</taxon>
    </lineage>
</organism>
<reference evidence="3 4" key="1">
    <citation type="journal article" date="2007" name="Science">
        <title>Genomic minimalism in the early diverging intestinal parasite Giardia lamblia.</title>
        <authorList>
            <person name="Morrison H.G."/>
            <person name="McArthur A.G."/>
            <person name="Gillin F.D."/>
            <person name="Aley S.B."/>
            <person name="Adam R.D."/>
            <person name="Olsen G.J."/>
            <person name="Best A.A."/>
            <person name="Cande W.Z."/>
            <person name="Chen F."/>
            <person name="Cipriano M.J."/>
            <person name="Davids B.J."/>
            <person name="Dawson S.C."/>
            <person name="Elmendorf H.G."/>
            <person name="Hehl A.B."/>
            <person name="Holder M.E."/>
            <person name="Huse S.M."/>
            <person name="Kim U.U."/>
            <person name="Lasek-Nesselquist E."/>
            <person name="Manning G."/>
            <person name="Nigam A."/>
            <person name="Nixon J.E."/>
            <person name="Palm D."/>
            <person name="Passamaneck N.E."/>
            <person name="Prabhu A."/>
            <person name="Reich C.I."/>
            <person name="Reiner D.S."/>
            <person name="Samuelson J."/>
            <person name="Svard S.G."/>
            <person name="Sogin M.L."/>
        </authorList>
    </citation>
    <scope>NUCLEOTIDE SEQUENCE [LARGE SCALE GENOMIC DNA]</scope>
    <source>
        <strain evidence="3 4">WB C6</strain>
    </source>
</reference>
<name>A8BNJ9_GIAIC</name>
<evidence type="ECO:0000313" key="4">
    <source>
        <dbReference type="Proteomes" id="UP000001548"/>
    </source>
</evidence>
<dbReference type="SUPFAM" id="SSF53474">
    <property type="entry name" value="alpha/beta-Hydrolases"/>
    <property type="match status" value="1"/>
</dbReference>
<dbReference type="VEuPathDB" id="GiardiaDB:GL50803_102961"/>
<feature type="compositionally biased region" description="Basic and acidic residues" evidence="2">
    <location>
        <begin position="83"/>
        <end position="96"/>
    </location>
</feature>
<feature type="region of interest" description="Disordered" evidence="2">
    <location>
        <begin position="1"/>
        <end position="20"/>
    </location>
</feature>
<dbReference type="FunFam" id="3.40.50.1820:FF:001108">
    <property type="entry name" value="Putative alpha/beta hydrolase fold family protein"/>
    <property type="match status" value="1"/>
</dbReference>
<feature type="compositionally biased region" description="Polar residues" evidence="2">
    <location>
        <begin position="1"/>
        <end position="15"/>
    </location>
</feature>
<dbReference type="PANTHER" id="PTHR42886">
    <property type="entry name" value="RE40534P-RELATED"/>
    <property type="match status" value="1"/>
</dbReference>
<keyword evidence="4" id="KW-1185">Reference proteome</keyword>
<dbReference type="EMBL" id="AACB03000004">
    <property type="protein sequence ID" value="KAE8302512.1"/>
    <property type="molecule type" value="Genomic_DNA"/>
</dbReference>
<sequence>MTPSGDPTSPAGNDANSDHEVVFTTELTDAEKASLAEQVTISPAGEVTLGVTSPEAMADKVQQEVSQAMNAINSPEGQPSPAHEAKEADYVPEQSRDISEIESLQHFETPLVLESSPNDRGVSGRSPGAYPPPVSIPLRPYLETVSRLDDPVADPASALKLPKYPVFTATPIDDPGKILTESMKEDIYLNNPDMRAVSFFDTDTVDRLVDPPPLERLPASTDLLIKYPLEWLELNPTKIQACKLPALGMCKIYYSHPRAGTVHSAYILKNTADNGRVSLVDVSADNPNRNAGYQDESLETPPVSTVPKTDASTPKDTGEALDNPVCDAVDKALKEQNQIDSITVDPSTEQYPRVLFLHGFDFDTTINAPFINALAMTHEVLTFDWPATGGSDGTPGDSYDIDTLIRYCLEVLSLPVLNWIHGFEILDEPPGSPVQPPAELNPQDENNPSGPSAAATATTVRYPVRTYKLINSTSSQQKITLVGHSSGGLMAAAMAPILKDIVDKVVLLAPVGMVMELNRKLIFMRDHPILARITQPLMSVYPTLALKTFLDCADRVKYLPEPLQANVKRKYESHVRSRCTSAIKQAINSSAAFPWTSGKEYFTRLDDLDLETVLVLANDDAIIQCAKAKEQFEKYCPRINIVFRSVGGHDFHLVYPVETLKLCGLQSI</sequence>
<feature type="region of interest" description="Disordered" evidence="2">
    <location>
        <begin position="62"/>
        <end position="96"/>
    </location>
</feature>
<proteinExistence type="inferred from homology"/>